<dbReference type="Proteomes" id="UP000030752">
    <property type="component" value="Unassembled WGS sequence"/>
</dbReference>
<sequence>MSDKVACHAHLYVFADRFIIKPLKDLCLHKLHRDLNCLKLNKETVSEVVVMLVYAYMNTSGNAATEVCESGTGVGKELRELVLAYAVEKVDDLVRYAAFKDMMIDGGELAADITCATAERWISVVED</sequence>
<gene>
    <name evidence="1" type="ORF">HMPREF1541_10271</name>
</gene>
<evidence type="ECO:0000313" key="2">
    <source>
        <dbReference type="Proteomes" id="UP000030752"/>
    </source>
</evidence>
<dbReference type="RefSeq" id="XP_008713164.1">
    <property type="nucleotide sequence ID" value="XM_008714942.1"/>
</dbReference>
<reference evidence="1 2" key="1">
    <citation type="submission" date="2013-03" db="EMBL/GenBank/DDBJ databases">
        <title>The Genome Sequence of Phialophora europaea CBS 101466.</title>
        <authorList>
            <consortium name="The Broad Institute Genomics Platform"/>
            <person name="Cuomo C."/>
            <person name="de Hoog S."/>
            <person name="Gorbushina A."/>
            <person name="Walker B."/>
            <person name="Young S.K."/>
            <person name="Zeng Q."/>
            <person name="Gargeya S."/>
            <person name="Fitzgerald M."/>
            <person name="Haas B."/>
            <person name="Abouelleil A."/>
            <person name="Allen A.W."/>
            <person name="Alvarado L."/>
            <person name="Arachchi H.M."/>
            <person name="Berlin A.M."/>
            <person name="Chapman S.B."/>
            <person name="Gainer-Dewar J."/>
            <person name="Goldberg J."/>
            <person name="Griggs A."/>
            <person name="Gujja S."/>
            <person name="Hansen M."/>
            <person name="Howarth C."/>
            <person name="Imamovic A."/>
            <person name="Ireland A."/>
            <person name="Larimer J."/>
            <person name="McCowan C."/>
            <person name="Murphy C."/>
            <person name="Pearson M."/>
            <person name="Poon T.W."/>
            <person name="Priest M."/>
            <person name="Roberts A."/>
            <person name="Saif S."/>
            <person name="Shea T."/>
            <person name="Sisk P."/>
            <person name="Sykes S."/>
            <person name="Wortman J."/>
            <person name="Nusbaum C."/>
            <person name="Birren B."/>
        </authorList>
    </citation>
    <scope>NUCLEOTIDE SEQUENCE [LARGE SCALE GENOMIC DNA]</scope>
    <source>
        <strain evidence="1 2">CBS 101466</strain>
    </source>
</reference>
<evidence type="ECO:0008006" key="3">
    <source>
        <dbReference type="Google" id="ProtNLM"/>
    </source>
</evidence>
<dbReference type="GeneID" id="19977610"/>
<dbReference type="VEuPathDB" id="FungiDB:HMPREF1541_10271"/>
<dbReference type="HOGENOM" id="CLU_1970486_0_0_1"/>
<accession>W2S7B6</accession>
<dbReference type="OrthoDB" id="9997739at2759"/>
<dbReference type="InParanoid" id="W2S7B6"/>
<name>W2S7B6_CYPE1</name>
<dbReference type="AlphaFoldDB" id="W2S7B6"/>
<dbReference type="STRING" id="1220924.W2S7B6"/>
<dbReference type="EMBL" id="KB822714">
    <property type="protein sequence ID" value="ETN44601.1"/>
    <property type="molecule type" value="Genomic_DNA"/>
</dbReference>
<dbReference type="eggNOG" id="ENOG502T05A">
    <property type="taxonomic scope" value="Eukaryota"/>
</dbReference>
<keyword evidence="2" id="KW-1185">Reference proteome</keyword>
<organism evidence="1 2">
    <name type="scientific">Cyphellophora europaea (strain CBS 101466)</name>
    <name type="common">Phialophora europaea</name>
    <dbReference type="NCBI Taxonomy" id="1220924"/>
    <lineage>
        <taxon>Eukaryota</taxon>
        <taxon>Fungi</taxon>
        <taxon>Dikarya</taxon>
        <taxon>Ascomycota</taxon>
        <taxon>Pezizomycotina</taxon>
        <taxon>Eurotiomycetes</taxon>
        <taxon>Chaetothyriomycetidae</taxon>
        <taxon>Chaetothyriales</taxon>
        <taxon>Cyphellophoraceae</taxon>
        <taxon>Cyphellophora</taxon>
    </lineage>
</organism>
<proteinExistence type="predicted"/>
<evidence type="ECO:0000313" key="1">
    <source>
        <dbReference type="EMBL" id="ETN44601.1"/>
    </source>
</evidence>
<protein>
    <recommendedName>
        <fullName evidence="3">BTB domain-containing protein</fullName>
    </recommendedName>
</protein>